<dbReference type="EMBL" id="FOCC01000014">
    <property type="protein sequence ID" value="SEM92867.1"/>
    <property type="molecule type" value="Genomic_DNA"/>
</dbReference>
<organism evidence="1 2">
    <name type="scientific">Ligilactobacillus ruminis</name>
    <dbReference type="NCBI Taxonomy" id="1623"/>
    <lineage>
        <taxon>Bacteria</taxon>
        <taxon>Bacillati</taxon>
        <taxon>Bacillota</taxon>
        <taxon>Bacilli</taxon>
        <taxon>Lactobacillales</taxon>
        <taxon>Lactobacillaceae</taxon>
        <taxon>Ligilactobacillus</taxon>
    </lineage>
</organism>
<dbReference type="Gene3D" id="3.40.50.720">
    <property type="entry name" value="NAD(P)-binding Rossmann-like Domain"/>
    <property type="match status" value="1"/>
</dbReference>
<dbReference type="InterPro" id="IPR036291">
    <property type="entry name" value="NAD(P)-bd_dom_sf"/>
</dbReference>
<sequence length="111" mass="12084">MLILGATSNTGRLAIEISRYLGAKEVVGLGRKIAVLQSLGLDDYVVLDGTMAEKMQKYADFGVDLDYLWGQPALDLMGAMLQARKNKAALLEWVQIGNVTGKKLLYQPVAV</sequence>
<reference evidence="1 2" key="1">
    <citation type="submission" date="2016-10" db="EMBL/GenBank/DDBJ databases">
        <authorList>
            <person name="Varghese N."/>
            <person name="Submissions S."/>
        </authorList>
    </citation>
    <scope>NUCLEOTIDE SEQUENCE [LARGE SCALE GENOMIC DNA]</scope>
    <source>
        <strain evidence="1 2">WC1T17</strain>
    </source>
</reference>
<dbReference type="SUPFAM" id="SSF51735">
    <property type="entry name" value="NAD(P)-binding Rossmann-fold domains"/>
    <property type="match status" value="1"/>
</dbReference>
<dbReference type="Proteomes" id="UP000182089">
    <property type="component" value="Unassembled WGS sequence"/>
</dbReference>
<evidence type="ECO:0000313" key="2">
    <source>
        <dbReference type="Proteomes" id="UP000182089"/>
    </source>
</evidence>
<protein>
    <submittedName>
        <fullName evidence="1">Uncharacterized protein</fullName>
    </submittedName>
</protein>
<name>A0ABY1ADK5_9LACO</name>
<gene>
    <name evidence="1" type="ORF">SAMN05216431_11421</name>
</gene>
<evidence type="ECO:0000313" key="1">
    <source>
        <dbReference type="EMBL" id="SEM92867.1"/>
    </source>
</evidence>
<proteinExistence type="predicted"/>
<accession>A0ABY1ADK5</accession>
<comment type="caution">
    <text evidence="1">The sequence shown here is derived from an EMBL/GenBank/DDBJ whole genome shotgun (WGS) entry which is preliminary data.</text>
</comment>